<dbReference type="Proteomes" id="UP001449657">
    <property type="component" value="Chromosome"/>
</dbReference>
<keyword evidence="4" id="KW-0472">Membrane</keyword>
<dbReference type="InterPro" id="IPR012944">
    <property type="entry name" value="SusD_RagB_dom"/>
</dbReference>
<evidence type="ECO:0000256" key="1">
    <source>
        <dbReference type="ARBA" id="ARBA00004442"/>
    </source>
</evidence>
<keyword evidence="3" id="KW-0732">Signal</keyword>
<dbReference type="Pfam" id="PF07980">
    <property type="entry name" value="SusD_RagB"/>
    <property type="match status" value="1"/>
</dbReference>
<dbReference type="InterPro" id="IPR033985">
    <property type="entry name" value="SusD-like_N"/>
</dbReference>
<sequence>MARLYFQRNAASYWMLGVLCLAQVLLQGCDKFFDVRPDTSVVNPTTLKDFQEMLNNDSLALCNFMLADFTSDDLRLEDAHVSAAPASSYTQAWLWGASVWRPGEDDFMYNTAYSRILQMNIILDRVGRTAGKESDKELVKAQALINRAWYYLQLANSYGADYRAPVAATDLAVPLILAPDATVMPVRATVKAVYDRVLEDLQAAVASPSLPGMGQDVLHPGKAAGLALLARAYLYMGRYTEAQQAAEASLAIHSQLHKYTQDFAAPTSLLDLSRNPEVLLARMCIDYTFFGIRFTGFFIDPGLKALLGDNDLRRTAHFSGDQYAVGNMTNSMTCDYSVGVAEVMLIRAECLARKNDGAGAMEIVNTVRKNRLAQYSPLDGGTNVLKTVLEERRRELFYRGGLRLFDLKRLNRDNAFAQTVQRTKDDGITVQASLVPNSPRYLLPFSPVIIANNPAIIQNPR</sequence>
<evidence type="ECO:0000256" key="2">
    <source>
        <dbReference type="ARBA" id="ARBA00006275"/>
    </source>
</evidence>
<proteinExistence type="inferred from homology"/>
<evidence type="ECO:0000259" key="6">
    <source>
        <dbReference type="Pfam" id="PF07980"/>
    </source>
</evidence>
<evidence type="ECO:0000256" key="3">
    <source>
        <dbReference type="ARBA" id="ARBA00022729"/>
    </source>
</evidence>
<evidence type="ECO:0000313" key="9">
    <source>
        <dbReference type="Proteomes" id="UP001449657"/>
    </source>
</evidence>
<evidence type="ECO:0000256" key="4">
    <source>
        <dbReference type="ARBA" id="ARBA00023136"/>
    </source>
</evidence>
<comment type="similarity">
    <text evidence="2">Belongs to the SusD family.</text>
</comment>
<evidence type="ECO:0000313" key="8">
    <source>
        <dbReference type="EMBL" id="WZN44249.1"/>
    </source>
</evidence>
<feature type="domain" description="RagB/SusD" evidence="6">
    <location>
        <begin position="340"/>
        <end position="460"/>
    </location>
</feature>
<keyword evidence="9" id="KW-1185">Reference proteome</keyword>
<dbReference type="RefSeq" id="WP_341839039.1">
    <property type="nucleotide sequence ID" value="NZ_CP149792.1"/>
</dbReference>
<gene>
    <name evidence="8" type="ORF">WJU22_15225</name>
</gene>
<dbReference type="EMBL" id="CP150096">
    <property type="protein sequence ID" value="WZN44249.1"/>
    <property type="molecule type" value="Genomic_DNA"/>
</dbReference>
<protein>
    <submittedName>
        <fullName evidence="8">RagB/SusD family nutrient uptake outer membrane protein</fullName>
    </submittedName>
</protein>
<evidence type="ECO:0000256" key="5">
    <source>
        <dbReference type="ARBA" id="ARBA00023237"/>
    </source>
</evidence>
<dbReference type="SUPFAM" id="SSF48452">
    <property type="entry name" value="TPR-like"/>
    <property type="match status" value="1"/>
</dbReference>
<feature type="domain" description="SusD-like N-terminal" evidence="7">
    <location>
        <begin position="31"/>
        <end position="234"/>
    </location>
</feature>
<accession>A0ABZ2YXS5</accession>
<dbReference type="InterPro" id="IPR011990">
    <property type="entry name" value="TPR-like_helical_dom_sf"/>
</dbReference>
<name>A0ABZ2YXS5_9BACT</name>
<dbReference type="Pfam" id="PF14322">
    <property type="entry name" value="SusD-like_3"/>
    <property type="match status" value="1"/>
</dbReference>
<dbReference type="PROSITE" id="PS51257">
    <property type="entry name" value="PROKAR_LIPOPROTEIN"/>
    <property type="match status" value="1"/>
</dbReference>
<organism evidence="8 9">
    <name type="scientific">Chitinophaga caseinilytica</name>
    <dbReference type="NCBI Taxonomy" id="2267521"/>
    <lineage>
        <taxon>Bacteria</taxon>
        <taxon>Pseudomonadati</taxon>
        <taxon>Bacteroidota</taxon>
        <taxon>Chitinophagia</taxon>
        <taxon>Chitinophagales</taxon>
        <taxon>Chitinophagaceae</taxon>
        <taxon>Chitinophaga</taxon>
    </lineage>
</organism>
<comment type="subcellular location">
    <subcellularLocation>
        <location evidence="1">Cell outer membrane</location>
    </subcellularLocation>
</comment>
<keyword evidence="5" id="KW-0998">Cell outer membrane</keyword>
<evidence type="ECO:0000259" key="7">
    <source>
        <dbReference type="Pfam" id="PF14322"/>
    </source>
</evidence>
<dbReference type="Gene3D" id="1.25.40.390">
    <property type="match status" value="1"/>
</dbReference>
<reference evidence="8 9" key="1">
    <citation type="submission" date="2024-03" db="EMBL/GenBank/DDBJ databases">
        <title>Chitinophaga caseinilytica sp. nov., a casein hydrolysing bacterium isolated from forest soil.</title>
        <authorList>
            <person name="Lee D.S."/>
            <person name="Han D.M."/>
            <person name="Baek J.H."/>
            <person name="Choi D.G."/>
            <person name="Jeon J.H."/>
            <person name="Jeon C.O."/>
        </authorList>
    </citation>
    <scope>NUCLEOTIDE SEQUENCE [LARGE SCALE GENOMIC DNA]</scope>
    <source>
        <strain evidence="8 9">KACC 19118</strain>
    </source>
</reference>